<evidence type="ECO:0008006" key="4">
    <source>
        <dbReference type="Google" id="ProtNLM"/>
    </source>
</evidence>
<feature type="signal peptide" evidence="1">
    <location>
        <begin position="1"/>
        <end position="28"/>
    </location>
</feature>
<feature type="chain" id="PRO_5012748482" description="DUF3244 domain-containing protein" evidence="1">
    <location>
        <begin position="29"/>
        <end position="121"/>
    </location>
</feature>
<evidence type="ECO:0000313" key="3">
    <source>
        <dbReference type="Proteomes" id="UP000184420"/>
    </source>
</evidence>
<gene>
    <name evidence="2" type="ORF">SAMN05444266_101129</name>
</gene>
<dbReference type="OrthoDB" id="9983189at2"/>
<dbReference type="AlphaFoldDB" id="A0A1M6VAA7"/>
<proteinExistence type="predicted"/>
<keyword evidence="3" id="KW-1185">Reference proteome</keyword>
<accession>A0A1M6VAA7</accession>
<dbReference type="RefSeq" id="WP_073077026.1">
    <property type="nucleotide sequence ID" value="NZ_FRBL01000001.1"/>
</dbReference>
<organism evidence="2 3">
    <name type="scientific">Chitinophaga jiangningensis</name>
    <dbReference type="NCBI Taxonomy" id="1419482"/>
    <lineage>
        <taxon>Bacteria</taxon>
        <taxon>Pseudomonadati</taxon>
        <taxon>Bacteroidota</taxon>
        <taxon>Chitinophagia</taxon>
        <taxon>Chitinophagales</taxon>
        <taxon>Chitinophagaceae</taxon>
        <taxon>Chitinophaga</taxon>
    </lineage>
</organism>
<name>A0A1M6VAA7_9BACT</name>
<reference evidence="2 3" key="1">
    <citation type="submission" date="2016-11" db="EMBL/GenBank/DDBJ databases">
        <authorList>
            <person name="Jaros S."/>
            <person name="Januszkiewicz K."/>
            <person name="Wedrychowicz H."/>
        </authorList>
    </citation>
    <scope>NUCLEOTIDE SEQUENCE [LARGE SCALE GENOMIC DNA]</scope>
    <source>
        <strain evidence="2 3">DSM 27406</strain>
    </source>
</reference>
<evidence type="ECO:0000256" key="1">
    <source>
        <dbReference type="SAM" id="SignalP"/>
    </source>
</evidence>
<dbReference type="Proteomes" id="UP000184420">
    <property type="component" value="Unassembled WGS sequence"/>
</dbReference>
<sequence length="121" mass="12957">MKKLMFCTFMLASIVLLTGAFPASNAMAKTTKSQAKARVHATLRLSQNVLGIEVTIPTLLYTVENQATSALGTAIDANRYDVEVQAGDVLYCNTLDLPLAVYYTVTAEDVASGTIHISVLS</sequence>
<evidence type="ECO:0000313" key="2">
    <source>
        <dbReference type="EMBL" id="SHK78389.1"/>
    </source>
</evidence>
<protein>
    <recommendedName>
        <fullName evidence="4">DUF3244 domain-containing protein</fullName>
    </recommendedName>
</protein>
<keyword evidence="1" id="KW-0732">Signal</keyword>
<dbReference type="EMBL" id="FRBL01000001">
    <property type="protein sequence ID" value="SHK78389.1"/>
    <property type="molecule type" value="Genomic_DNA"/>
</dbReference>